<dbReference type="EMBL" id="FP929052">
    <property type="protein sequence ID" value="CBL16578.1"/>
    <property type="molecule type" value="Genomic_DNA"/>
</dbReference>
<dbReference type="RefSeq" id="WP_015557485.1">
    <property type="nucleotide sequence ID" value="NC_021039.1"/>
</dbReference>
<gene>
    <name evidence="1" type="ordered locus">RUM_03390</name>
</gene>
<accession>D4LAD3</accession>
<reference evidence="1" key="1">
    <citation type="submission" date="2010-03" db="EMBL/GenBank/DDBJ databases">
        <title>The genome sequence of Ruminococcus sp. 18P13.</title>
        <authorList>
            <consortium name="metaHIT consortium -- http://www.metahit.eu/"/>
            <person name="Pajon A."/>
            <person name="Turner K."/>
            <person name="Parkhill J."/>
            <person name="Bernalier A."/>
        </authorList>
    </citation>
    <scope>NUCLEOTIDE SEQUENCE [LARGE SCALE GENOMIC DNA]</scope>
    <source>
        <strain evidence="1">Type strain: 18P13</strain>
    </source>
</reference>
<reference evidence="1" key="2">
    <citation type="submission" date="2010-03" db="EMBL/GenBank/DDBJ databases">
        <authorList>
            <person name="Pajon A."/>
        </authorList>
    </citation>
    <scope>NUCLEOTIDE SEQUENCE</scope>
    <source>
        <strain evidence="1">Type strain: 18P13</strain>
    </source>
</reference>
<dbReference type="AlphaFoldDB" id="D4LAD3"/>
<keyword evidence="2" id="KW-1185">Reference proteome</keyword>
<organism evidence="1 2">
    <name type="scientific">Ruminococcus champanellensis (strain DSM 18848 / JCM 17042 / KCTC 15320 / 18P13)</name>
    <dbReference type="NCBI Taxonomy" id="213810"/>
    <lineage>
        <taxon>Bacteria</taxon>
        <taxon>Bacillati</taxon>
        <taxon>Bacillota</taxon>
        <taxon>Clostridia</taxon>
        <taxon>Eubacteriales</taxon>
        <taxon>Oscillospiraceae</taxon>
        <taxon>Ruminococcus</taxon>
    </lineage>
</organism>
<evidence type="ECO:0000313" key="1">
    <source>
        <dbReference type="EMBL" id="CBL16578.1"/>
    </source>
</evidence>
<dbReference type="KEGG" id="rch:RUM_03390"/>
<dbReference type="GeneID" id="83155174"/>
<dbReference type="Proteomes" id="UP000007054">
    <property type="component" value="Chromosome"/>
</dbReference>
<dbReference type="STRING" id="213810.RUM_03390"/>
<proteinExistence type="predicted"/>
<dbReference type="Pfam" id="PF14907">
    <property type="entry name" value="NTP_transf_5"/>
    <property type="match status" value="1"/>
</dbReference>
<dbReference type="PATRIC" id="fig|213810.4.peg.244"/>
<name>D4LAD3_RUMC1</name>
<dbReference type="HOGENOM" id="CLU_046245_1_1_9"/>
<protein>
    <submittedName>
        <fullName evidence="1">Uncharacterized protein</fullName>
    </submittedName>
</protein>
<evidence type="ECO:0000313" key="2">
    <source>
        <dbReference type="Proteomes" id="UP000007054"/>
    </source>
</evidence>
<dbReference type="InterPro" id="IPR039498">
    <property type="entry name" value="NTP_transf_5"/>
</dbReference>
<dbReference type="BioCyc" id="RCHA213810:RUM_RS01635-MONOMER"/>
<sequence>MEQTITAARDLFYLFSCRLRDIPCDPARLEQMQLRPMLSLAQQHTLGAMTCMSFEHAGLLERLSPEDAAALKTIRDKAVRKVLLLDAGRQELFRFLDANHIWHMPLKGVILKDCYPVLGMRQMSDNDILYDSACQQQVRDFMISRGYTAVKVGKSHEDVYQKPPVYHYELHTRLFDPHSTYAYAYYGDMLRRCSRQGYLYAMTQEDFYLYFLAHAYKHYSGGGTGLRHLLDCWVFLQKHGDALDWAYIRRELKLLGLTDFEAESRSLSLALLDAPQRTLTEEESRQLAYFISSGTYGTRQRWGENMTAARMQQMHMDPAAPDKKRYLWHRLFPGEAYYRTYAPFCVRHVWARPFFGVYRLFRMLLDPRRRRRVQQETKTLQKQSSQKRD</sequence>